<dbReference type="AlphaFoldDB" id="H1CXM6"/>
<keyword evidence="10" id="KW-1185">Reference proteome</keyword>
<dbReference type="GO" id="GO:0015562">
    <property type="term" value="F:efflux transmembrane transporter activity"/>
    <property type="evidence" value="ECO:0007669"/>
    <property type="project" value="TreeGrafter"/>
</dbReference>
<organism evidence="9 10">
    <name type="scientific">Dialister succinatiphilus YIT 11850</name>
    <dbReference type="NCBI Taxonomy" id="742743"/>
    <lineage>
        <taxon>Bacteria</taxon>
        <taxon>Bacillati</taxon>
        <taxon>Bacillota</taxon>
        <taxon>Negativicutes</taxon>
        <taxon>Veillonellales</taxon>
        <taxon>Veillonellaceae</taxon>
        <taxon>Dialister</taxon>
    </lineage>
</organism>
<evidence type="ECO:0000313" key="10">
    <source>
        <dbReference type="Proteomes" id="UP000003277"/>
    </source>
</evidence>
<dbReference type="GO" id="GO:1990281">
    <property type="term" value="C:efflux pump complex"/>
    <property type="evidence" value="ECO:0007669"/>
    <property type="project" value="TreeGrafter"/>
</dbReference>
<keyword evidence="4" id="KW-0812">Transmembrane</keyword>
<dbReference type="Proteomes" id="UP000003277">
    <property type="component" value="Unassembled WGS sequence"/>
</dbReference>
<keyword evidence="4" id="KW-1133">Transmembrane helix</keyword>
<feature type="domain" description="Multidrug resistance protein MdtA-like alpha-helical hairpin" evidence="5">
    <location>
        <begin position="131"/>
        <end position="182"/>
    </location>
</feature>
<dbReference type="Gene3D" id="2.40.420.20">
    <property type="match status" value="1"/>
</dbReference>
<dbReference type="SUPFAM" id="SSF111369">
    <property type="entry name" value="HlyD-like secretion proteins"/>
    <property type="match status" value="1"/>
</dbReference>
<evidence type="ECO:0000259" key="5">
    <source>
        <dbReference type="Pfam" id="PF25876"/>
    </source>
</evidence>
<evidence type="ECO:0000313" key="9">
    <source>
        <dbReference type="EMBL" id="EHO64057.1"/>
    </source>
</evidence>
<feature type="transmembrane region" description="Helical" evidence="4">
    <location>
        <begin position="13"/>
        <end position="31"/>
    </location>
</feature>
<evidence type="ECO:0000256" key="3">
    <source>
        <dbReference type="ARBA" id="ARBA00022448"/>
    </source>
</evidence>
<reference evidence="9 10" key="1">
    <citation type="submission" date="2011-11" db="EMBL/GenBank/DDBJ databases">
        <title>The Genome Sequence of Dialister succinatiphilus YIT 11850.</title>
        <authorList>
            <consortium name="The Broad Institute Genome Sequencing Platform"/>
            <person name="Earl A."/>
            <person name="Ward D."/>
            <person name="Feldgarden M."/>
            <person name="Gevers D."/>
            <person name="Morotomi M."/>
            <person name="Young S.K."/>
            <person name="Zeng Q."/>
            <person name="Gargeya S."/>
            <person name="Fitzgerald M."/>
            <person name="Haas B."/>
            <person name="Abouelleil A."/>
            <person name="Alvarado L."/>
            <person name="Arachchi H.M."/>
            <person name="Berlin A."/>
            <person name="Brown A."/>
            <person name="Chapman S.B."/>
            <person name="Dunbar C."/>
            <person name="Gearin G."/>
            <person name="Goldberg J."/>
            <person name="Griggs A."/>
            <person name="Gujja S."/>
            <person name="Heiman D."/>
            <person name="Howarth C."/>
            <person name="Lui A."/>
            <person name="MacDonald P.J.P."/>
            <person name="Montmayeur A."/>
            <person name="Murphy C."/>
            <person name="Neiman D."/>
            <person name="Pearson M."/>
            <person name="Priest M."/>
            <person name="Roberts A."/>
            <person name="Saif S."/>
            <person name="Shea T."/>
            <person name="Sisk P."/>
            <person name="Stolte C."/>
            <person name="Sykes S."/>
            <person name="Wortman J."/>
            <person name="Nusbaum C."/>
            <person name="Birren B."/>
        </authorList>
    </citation>
    <scope>NUCLEOTIDE SEQUENCE [LARGE SCALE GENOMIC DNA]</scope>
    <source>
        <strain evidence="9 10">YIT 11850</strain>
    </source>
</reference>
<dbReference type="Gene3D" id="1.10.287.470">
    <property type="entry name" value="Helix hairpin bin"/>
    <property type="match status" value="1"/>
</dbReference>
<dbReference type="InterPro" id="IPR058625">
    <property type="entry name" value="MdtA-like_BSH"/>
</dbReference>
<dbReference type="PANTHER" id="PTHR30469">
    <property type="entry name" value="MULTIDRUG RESISTANCE PROTEIN MDTA"/>
    <property type="match status" value="1"/>
</dbReference>
<dbReference type="InterPro" id="IPR058792">
    <property type="entry name" value="Beta-barrel_RND_2"/>
</dbReference>
<keyword evidence="3" id="KW-0813">Transport</keyword>
<dbReference type="RefSeq" id="WP_008858620.1">
    <property type="nucleotide sequence ID" value="NZ_JH591187.1"/>
</dbReference>
<evidence type="ECO:0000256" key="1">
    <source>
        <dbReference type="ARBA" id="ARBA00004196"/>
    </source>
</evidence>
<dbReference type="Pfam" id="PF25954">
    <property type="entry name" value="Beta-barrel_RND_2"/>
    <property type="match status" value="1"/>
</dbReference>
<dbReference type="InterPro" id="IPR058624">
    <property type="entry name" value="MdtA-like_HH"/>
</dbReference>
<dbReference type="EMBL" id="ADLT01000001">
    <property type="protein sequence ID" value="EHO64057.1"/>
    <property type="molecule type" value="Genomic_DNA"/>
</dbReference>
<comment type="subcellular location">
    <subcellularLocation>
        <location evidence="1">Cell envelope</location>
    </subcellularLocation>
</comment>
<proteinExistence type="inferred from homology"/>
<evidence type="ECO:0000256" key="2">
    <source>
        <dbReference type="ARBA" id="ARBA00009477"/>
    </source>
</evidence>
<evidence type="ECO:0000256" key="4">
    <source>
        <dbReference type="SAM" id="Phobius"/>
    </source>
</evidence>
<feature type="domain" description="Multidrug resistance protein MdtA-like C-terminal permuted SH3" evidence="8">
    <location>
        <begin position="336"/>
        <end position="393"/>
    </location>
</feature>
<keyword evidence="4" id="KW-0472">Membrane</keyword>
<dbReference type="InterPro" id="IPR006143">
    <property type="entry name" value="RND_pump_MFP"/>
</dbReference>
<dbReference type="Pfam" id="PF25917">
    <property type="entry name" value="BSH_RND"/>
    <property type="match status" value="1"/>
</dbReference>
<gene>
    <name evidence="9" type="ORF">HMPREF9453_00114</name>
</gene>
<dbReference type="PATRIC" id="fig|742743.3.peg.122"/>
<dbReference type="NCBIfam" id="TIGR01730">
    <property type="entry name" value="RND_mfp"/>
    <property type="match status" value="1"/>
</dbReference>
<feature type="domain" description="CusB-like beta-barrel" evidence="7">
    <location>
        <begin position="259"/>
        <end position="327"/>
    </location>
</feature>
<comment type="caution">
    <text evidence="9">The sequence shown here is derived from an EMBL/GenBank/DDBJ whole genome shotgun (WGS) entry which is preliminary data.</text>
</comment>
<dbReference type="eggNOG" id="COG0845">
    <property type="taxonomic scope" value="Bacteria"/>
</dbReference>
<sequence>MQLSWLHSKKAKIIIWTVILVFLLCGIYAYTHRSRVSVGKTSAHPLVKVEKMEKKDMMKRVVLSGETVPRESVDISPKYAGRLEKVYVDLGDKVTKGDILISQDTKDISYSIAQNRAGSHEAAADAVESRASYDAGTLKAQSDYDNALSTFNRYDTLFQEGAVSRQERDDKYQAMMEARAALQNLTGQDVEGVPAVIASKEAAAEKAAYTVDSLESQKGDMTMYAPVSGTIGYRDAEAGEWASAGQKLLTIVDNSALYLDCAVAEQDIGVLREGMDMDVSIDSLGEKVKGRIIYISPDLDSSTHSYKVRILLDGDGRNLRGGMFGRSVVMAMERKNALYLPKEGVLENNGKKWAFLIDSSHKVKKVEVTTGLYNDDSIEILTGISEGDRAAVTNISKLKDGMTVDVEGTV</sequence>
<dbReference type="Pfam" id="PF25967">
    <property type="entry name" value="RND-MFP_C"/>
    <property type="match status" value="1"/>
</dbReference>
<dbReference type="Gene3D" id="2.40.30.170">
    <property type="match status" value="1"/>
</dbReference>
<dbReference type="HOGENOM" id="CLU_018816_1_2_9"/>
<dbReference type="Gene3D" id="2.40.50.100">
    <property type="match status" value="1"/>
</dbReference>
<evidence type="ECO:0000259" key="6">
    <source>
        <dbReference type="Pfam" id="PF25917"/>
    </source>
</evidence>
<protein>
    <submittedName>
        <fullName evidence="9">Efflux transporter, RND family, MFP subunit</fullName>
    </submittedName>
</protein>
<feature type="domain" description="Multidrug resistance protein MdtA-like barrel-sandwich hybrid" evidence="6">
    <location>
        <begin position="72"/>
        <end position="253"/>
    </location>
</feature>
<dbReference type="Pfam" id="PF25876">
    <property type="entry name" value="HH_MFP_RND"/>
    <property type="match status" value="1"/>
</dbReference>
<evidence type="ECO:0000259" key="8">
    <source>
        <dbReference type="Pfam" id="PF25967"/>
    </source>
</evidence>
<name>H1CXM6_9FIRM</name>
<dbReference type="InterPro" id="IPR058627">
    <property type="entry name" value="MdtA-like_C"/>
</dbReference>
<dbReference type="STRING" id="742743.HMPREF9453_00114"/>
<comment type="similarity">
    <text evidence="2">Belongs to the membrane fusion protein (MFP) (TC 8.A.1) family.</text>
</comment>
<accession>H1CXM6</accession>
<evidence type="ECO:0000259" key="7">
    <source>
        <dbReference type="Pfam" id="PF25954"/>
    </source>
</evidence>
<dbReference type="PANTHER" id="PTHR30469:SF15">
    <property type="entry name" value="HLYD FAMILY OF SECRETION PROTEINS"/>
    <property type="match status" value="1"/>
</dbReference>